<dbReference type="InterPro" id="IPR000182">
    <property type="entry name" value="GNAT_dom"/>
</dbReference>
<dbReference type="Proteomes" id="UP000319894">
    <property type="component" value="Unassembled WGS sequence"/>
</dbReference>
<reference evidence="4 5" key="1">
    <citation type="submission" date="2018-06" db="EMBL/GenBank/DDBJ databases">
        <title>Natronomonas sp. F16-60 a new haloarchaeon isolated from a solar saltern of Isla Cristina, Huelva, Spain.</title>
        <authorList>
            <person name="Duran-Viseras A."/>
            <person name="Sanchez-Porro C."/>
            <person name="Ventosa A."/>
        </authorList>
    </citation>
    <scope>NUCLEOTIDE SEQUENCE [LARGE SCALE GENOMIC DNA]</scope>
    <source>
        <strain evidence="4 5">F16-60</strain>
    </source>
</reference>
<organism evidence="4 5">
    <name type="scientific">Haloglomus irregulare</name>
    <dbReference type="NCBI Taxonomy" id="2234134"/>
    <lineage>
        <taxon>Archaea</taxon>
        <taxon>Methanobacteriati</taxon>
        <taxon>Methanobacteriota</taxon>
        <taxon>Stenosarchaea group</taxon>
        <taxon>Halobacteria</taxon>
        <taxon>Halobacteriales</taxon>
        <taxon>Natronomonadaceae</taxon>
        <taxon>Haloglomus</taxon>
    </lineage>
</organism>
<dbReference type="Pfam" id="PF00583">
    <property type="entry name" value="Acetyltransf_1"/>
    <property type="match status" value="1"/>
</dbReference>
<dbReference type="InterPro" id="IPR016181">
    <property type="entry name" value="Acyl_CoA_acyltransferase"/>
</dbReference>
<accession>A0A554NDA3</accession>
<keyword evidence="1 4" id="KW-0808">Transferase</keyword>
<evidence type="ECO:0000256" key="2">
    <source>
        <dbReference type="ARBA" id="ARBA00023315"/>
    </source>
</evidence>
<evidence type="ECO:0000259" key="3">
    <source>
        <dbReference type="PROSITE" id="PS51186"/>
    </source>
</evidence>
<dbReference type="OrthoDB" id="38613at2157"/>
<dbReference type="EMBL" id="QMDX01000002">
    <property type="protein sequence ID" value="TSD15369.1"/>
    <property type="molecule type" value="Genomic_DNA"/>
</dbReference>
<proteinExistence type="predicted"/>
<dbReference type="PANTHER" id="PTHR43877">
    <property type="entry name" value="AMINOALKYLPHOSPHONATE N-ACETYLTRANSFERASE-RELATED-RELATED"/>
    <property type="match status" value="1"/>
</dbReference>
<gene>
    <name evidence="4" type="ORF">DP107_05870</name>
</gene>
<comment type="caution">
    <text evidence="4">The sequence shown here is derived from an EMBL/GenBank/DDBJ whole genome shotgun (WGS) entry which is preliminary data.</text>
</comment>
<protein>
    <submittedName>
        <fullName evidence="4">GNAT family N-acetyltransferase</fullName>
    </submittedName>
</protein>
<dbReference type="InterPro" id="IPR050832">
    <property type="entry name" value="Bact_Acetyltransf"/>
</dbReference>
<dbReference type="CDD" id="cd04301">
    <property type="entry name" value="NAT_SF"/>
    <property type="match status" value="1"/>
</dbReference>
<keyword evidence="5" id="KW-1185">Reference proteome</keyword>
<keyword evidence="2" id="KW-0012">Acyltransferase</keyword>
<name>A0A554NDA3_9EURY</name>
<dbReference type="Gene3D" id="3.40.630.30">
    <property type="match status" value="1"/>
</dbReference>
<evidence type="ECO:0000313" key="4">
    <source>
        <dbReference type="EMBL" id="TSD15369.1"/>
    </source>
</evidence>
<sequence>MTDTDAAPAGVTVEPGDTGDVDAVAEMWVALAEGQRDHGSHLLADENRPPAREAAARHAVTGGLFVARLADGEAVADAPLGAGDLVGFVTASPASGDFRTDIDRGVVRNIYVRPPARGRGVGTALLAAAEAHLAELGADRVSLEVMATNDAARRFYDRHGYEPHRVELESPVDDR</sequence>
<dbReference type="AlphaFoldDB" id="A0A554NDA3"/>
<dbReference type="PROSITE" id="PS51186">
    <property type="entry name" value="GNAT"/>
    <property type="match status" value="1"/>
</dbReference>
<evidence type="ECO:0000313" key="5">
    <source>
        <dbReference type="Proteomes" id="UP000319894"/>
    </source>
</evidence>
<dbReference type="InParanoid" id="A0A554NDA3"/>
<dbReference type="SUPFAM" id="SSF55729">
    <property type="entry name" value="Acyl-CoA N-acyltransferases (Nat)"/>
    <property type="match status" value="1"/>
</dbReference>
<dbReference type="RefSeq" id="WP_144261210.1">
    <property type="nucleotide sequence ID" value="NZ_QMDX01000002.1"/>
</dbReference>
<evidence type="ECO:0000256" key="1">
    <source>
        <dbReference type="ARBA" id="ARBA00022679"/>
    </source>
</evidence>
<feature type="domain" description="N-acetyltransferase" evidence="3">
    <location>
        <begin position="11"/>
        <end position="175"/>
    </location>
</feature>
<dbReference type="GO" id="GO:0016747">
    <property type="term" value="F:acyltransferase activity, transferring groups other than amino-acyl groups"/>
    <property type="evidence" value="ECO:0007669"/>
    <property type="project" value="InterPro"/>
</dbReference>